<dbReference type="Gene3D" id="2.60.40.10">
    <property type="entry name" value="Immunoglobulins"/>
    <property type="match status" value="2"/>
</dbReference>
<dbReference type="RefSeq" id="WP_190310410.1">
    <property type="nucleotide sequence ID" value="NZ_JACNYK010000005.1"/>
</dbReference>
<dbReference type="Proteomes" id="UP000606494">
    <property type="component" value="Unassembled WGS sequence"/>
</dbReference>
<dbReference type="Pfam" id="PF13004">
    <property type="entry name" value="BACON"/>
    <property type="match status" value="2"/>
</dbReference>
<dbReference type="PROSITE" id="PS51257">
    <property type="entry name" value="PROKAR_LIPOPROTEIN"/>
    <property type="match status" value="1"/>
</dbReference>
<feature type="transmembrane region" description="Helical" evidence="1">
    <location>
        <begin position="9"/>
        <end position="27"/>
    </location>
</feature>
<gene>
    <name evidence="3" type="ORF">H8B17_16960</name>
</gene>
<evidence type="ECO:0000313" key="3">
    <source>
        <dbReference type="EMBL" id="MBD1427270.1"/>
    </source>
</evidence>
<evidence type="ECO:0000259" key="2">
    <source>
        <dbReference type="Pfam" id="PF13004"/>
    </source>
</evidence>
<feature type="domain" description="BACON" evidence="2">
    <location>
        <begin position="75"/>
        <end position="127"/>
    </location>
</feature>
<keyword evidence="1" id="KW-0472">Membrane</keyword>
<keyword evidence="1" id="KW-1133">Transmembrane helix</keyword>
<proteinExistence type="predicted"/>
<comment type="caution">
    <text evidence="3">The sequence shown here is derived from an EMBL/GenBank/DDBJ whole genome shotgun (WGS) entry which is preliminary data.</text>
</comment>
<evidence type="ECO:0000256" key="1">
    <source>
        <dbReference type="SAM" id="Phobius"/>
    </source>
</evidence>
<dbReference type="EMBL" id="JACNYK010000005">
    <property type="protein sequence ID" value="MBD1427270.1"/>
    <property type="molecule type" value="Genomic_DNA"/>
</dbReference>
<evidence type="ECO:0000313" key="4">
    <source>
        <dbReference type="Proteomes" id="UP000606494"/>
    </source>
</evidence>
<keyword evidence="4" id="KW-1185">Reference proteome</keyword>
<protein>
    <submittedName>
        <fullName evidence="3">BACON domain-containing protein</fullName>
    </submittedName>
</protein>
<dbReference type="InterPro" id="IPR024361">
    <property type="entry name" value="BACON"/>
</dbReference>
<accession>A0ABR7Y7I6</accession>
<dbReference type="CDD" id="cd14948">
    <property type="entry name" value="BACON"/>
    <property type="match status" value="1"/>
</dbReference>
<keyword evidence="1" id="KW-0812">Transmembrane</keyword>
<sequence length="421" mass="46608">MKTNNYKPVALSNVIYAFCLLFVTLFLSCDKDNDEKGGYFELTDSASELEASAQGASETYNFRSSGNWKIEALRKEKWVKISPEEGSGDGTFTLTVARNITPEDRSVVLTFMVDGRLQSNVFKIEQKSSTSNGEEKDPYLMLDDLTSLEIPETGATSRHTIRSTGAWKVALSDQEADWVTMEPMEGTGDTPVVLTVGKNSSAARSVNLNFYLDDVLQANVLPINQAEARAILNEDFSWLTYGSPIFYTTDDEARIDNWTTEEKAKGWTSTINMVDKSGETPLVYARSGFVKLGKTSYGGDLISPKLTAVQGVDNLLVKFKAVPYQTKAGTRDDTLLKVEVIGPGEVSVKEFNITNWPDYDADPTCTAIWEAAETERSFVITGATAETQIRFLGNDFDLRSNVVPINKNRIFLDDIVVTVQK</sequence>
<feature type="domain" description="BACON" evidence="2">
    <location>
        <begin position="175"/>
        <end position="212"/>
    </location>
</feature>
<organism evidence="3 4">
    <name type="scientific">Sphingobacterium arenae</name>
    <dbReference type="NCBI Taxonomy" id="1280598"/>
    <lineage>
        <taxon>Bacteria</taxon>
        <taxon>Pseudomonadati</taxon>
        <taxon>Bacteroidota</taxon>
        <taxon>Sphingobacteriia</taxon>
        <taxon>Sphingobacteriales</taxon>
        <taxon>Sphingobacteriaceae</taxon>
        <taxon>Sphingobacterium</taxon>
    </lineage>
</organism>
<dbReference type="InterPro" id="IPR013783">
    <property type="entry name" value="Ig-like_fold"/>
</dbReference>
<reference evidence="3 4" key="1">
    <citation type="submission" date="2020-08" db="EMBL/GenBank/DDBJ databases">
        <title>Sphingobacterium sp. DN00404 isolated from aquaculture water.</title>
        <authorList>
            <person name="Zhang M."/>
        </authorList>
    </citation>
    <scope>NUCLEOTIDE SEQUENCE [LARGE SCALE GENOMIC DNA]</scope>
    <source>
        <strain evidence="3 4">KCTC 32294</strain>
    </source>
</reference>
<name>A0ABR7Y7I6_9SPHI</name>